<gene>
    <name evidence="1" type="ORF">FWILDA_LOCUS15868</name>
</gene>
<name>A0A9W4T7A6_9GLOM</name>
<evidence type="ECO:0000313" key="1">
    <source>
        <dbReference type="EMBL" id="CAI2193021.1"/>
    </source>
</evidence>
<comment type="caution">
    <text evidence="1">The sequence shown here is derived from an EMBL/GenBank/DDBJ whole genome shotgun (WGS) entry which is preliminary data.</text>
</comment>
<accession>A0A9W4T7A6</accession>
<evidence type="ECO:0000313" key="2">
    <source>
        <dbReference type="Proteomes" id="UP001153678"/>
    </source>
</evidence>
<organism evidence="1 2">
    <name type="scientific">Funneliformis geosporum</name>
    <dbReference type="NCBI Taxonomy" id="1117311"/>
    <lineage>
        <taxon>Eukaryota</taxon>
        <taxon>Fungi</taxon>
        <taxon>Fungi incertae sedis</taxon>
        <taxon>Mucoromycota</taxon>
        <taxon>Glomeromycotina</taxon>
        <taxon>Glomeromycetes</taxon>
        <taxon>Glomerales</taxon>
        <taxon>Glomeraceae</taxon>
        <taxon>Funneliformis</taxon>
    </lineage>
</organism>
<dbReference type="Proteomes" id="UP001153678">
    <property type="component" value="Unassembled WGS sequence"/>
</dbReference>
<sequence>LIEICNTSITMDTMDNVMDTMEKCPLYMSIANTGSAEPDSRIYTRHAI</sequence>
<keyword evidence="2" id="KW-1185">Reference proteome</keyword>
<reference evidence="1" key="1">
    <citation type="submission" date="2022-08" db="EMBL/GenBank/DDBJ databases">
        <authorList>
            <person name="Kallberg Y."/>
            <person name="Tangrot J."/>
            <person name="Rosling A."/>
        </authorList>
    </citation>
    <scope>NUCLEOTIDE SEQUENCE</scope>
    <source>
        <strain evidence="1">Wild A</strain>
    </source>
</reference>
<dbReference type="AlphaFoldDB" id="A0A9W4T7A6"/>
<dbReference type="EMBL" id="CAMKVN010008952">
    <property type="protein sequence ID" value="CAI2193021.1"/>
    <property type="molecule type" value="Genomic_DNA"/>
</dbReference>
<protein>
    <submittedName>
        <fullName evidence="1">12735_t:CDS:1</fullName>
    </submittedName>
</protein>
<feature type="non-terminal residue" evidence="1">
    <location>
        <position position="1"/>
    </location>
</feature>
<proteinExistence type="predicted"/>